<reference evidence="1" key="2">
    <citation type="submission" date="2020-03" db="EMBL/GenBank/DDBJ databases">
        <title>Walnut 2.0.</title>
        <authorList>
            <person name="Marrano A."/>
            <person name="Britton M."/>
            <person name="Zimin A.V."/>
            <person name="Zaini P.A."/>
            <person name="Workman R."/>
            <person name="Puiu D."/>
            <person name="Bianco L."/>
            <person name="Allen B.J."/>
            <person name="Troggio M."/>
            <person name="Leslie C.A."/>
            <person name="Timp W."/>
            <person name="Dendekar A."/>
            <person name="Salzberg S.L."/>
            <person name="Neale D.B."/>
        </authorList>
    </citation>
    <scope>NUCLEOTIDE SEQUENCE</scope>
    <source>
        <tissue evidence="1">Leaves</tissue>
    </source>
</reference>
<dbReference type="EMBL" id="LIHL02000005">
    <property type="protein sequence ID" value="KAF5470659.1"/>
    <property type="molecule type" value="Genomic_DNA"/>
</dbReference>
<comment type="caution">
    <text evidence="1">The sequence shown here is derived from an EMBL/GenBank/DDBJ whole genome shotgun (WGS) entry which is preliminary data.</text>
</comment>
<reference evidence="1" key="1">
    <citation type="submission" date="2015-10" db="EMBL/GenBank/DDBJ databases">
        <authorList>
            <person name="Martinez-Garcia P.J."/>
            <person name="Crepeau M.W."/>
            <person name="Puiu D."/>
            <person name="Gonzalez-Ibeas D."/>
            <person name="Whalen J."/>
            <person name="Stevens K."/>
            <person name="Paul R."/>
            <person name="Butterfield T."/>
            <person name="Britton M."/>
            <person name="Reagan R."/>
            <person name="Chakraborty S."/>
            <person name="Walawage S.L."/>
            <person name="Vasquez-Gross H.A."/>
            <person name="Cardeno C."/>
            <person name="Famula R."/>
            <person name="Pratt K."/>
            <person name="Kuruganti S."/>
            <person name="Aradhya M.K."/>
            <person name="Leslie C.A."/>
            <person name="Dandekar A.M."/>
            <person name="Salzberg S.L."/>
            <person name="Wegrzyn J.L."/>
            <person name="Langley C.H."/>
            <person name="Neale D.B."/>
        </authorList>
    </citation>
    <scope>NUCLEOTIDE SEQUENCE</scope>
    <source>
        <tissue evidence="1">Leaves</tissue>
    </source>
</reference>
<protein>
    <submittedName>
        <fullName evidence="1">Uncharacterized protein</fullName>
    </submittedName>
</protein>
<dbReference type="Gramene" id="Jr05_09570_p1">
    <property type="protein sequence ID" value="cds.Jr05_09570_p1"/>
    <property type="gene ID" value="Jr05_09570"/>
</dbReference>
<evidence type="ECO:0000313" key="1">
    <source>
        <dbReference type="EMBL" id="KAF5470659.1"/>
    </source>
</evidence>
<organism evidence="1 2">
    <name type="scientific">Juglans regia</name>
    <name type="common">English walnut</name>
    <dbReference type="NCBI Taxonomy" id="51240"/>
    <lineage>
        <taxon>Eukaryota</taxon>
        <taxon>Viridiplantae</taxon>
        <taxon>Streptophyta</taxon>
        <taxon>Embryophyta</taxon>
        <taxon>Tracheophyta</taxon>
        <taxon>Spermatophyta</taxon>
        <taxon>Magnoliopsida</taxon>
        <taxon>eudicotyledons</taxon>
        <taxon>Gunneridae</taxon>
        <taxon>Pentapetalae</taxon>
        <taxon>rosids</taxon>
        <taxon>fabids</taxon>
        <taxon>Fagales</taxon>
        <taxon>Juglandaceae</taxon>
        <taxon>Juglans</taxon>
    </lineage>
</organism>
<accession>A0A833XSZ4</accession>
<proteinExistence type="predicted"/>
<evidence type="ECO:0000313" key="2">
    <source>
        <dbReference type="Proteomes" id="UP000619265"/>
    </source>
</evidence>
<gene>
    <name evidence="1" type="ORF">F2P56_011158</name>
</gene>
<dbReference type="Proteomes" id="UP000619265">
    <property type="component" value="Unassembled WGS sequence"/>
</dbReference>
<sequence length="135" mass="15072">MSRNLCFRFLAGGSVLLVSSSLHFSRLKVLYLAVQTLRESGHEHVYDAIQLLLQLTQTSALLEIIHGLVDWLQVVFDVGYLVEFPSDSESHTCDLPGDQLVHHRDSSGGRYPNSTFSELQPRKIALGLITAKTCF</sequence>
<name>A0A833XSZ4_JUGRE</name>
<dbReference type="AlphaFoldDB" id="A0A833XSZ4"/>